<dbReference type="HAMAP" id="MF_00509">
    <property type="entry name" value="ZipA"/>
    <property type="match status" value="1"/>
</dbReference>
<feature type="domain" description="ZipA C-terminal FtsZ-binding" evidence="11">
    <location>
        <begin position="133"/>
        <end position="263"/>
    </location>
</feature>
<comment type="subunit">
    <text evidence="8">Interacts with FtsZ via their C-terminal domains.</text>
</comment>
<dbReference type="AlphaFoldDB" id="Q1YRU4"/>
<evidence type="ECO:0000313" key="12">
    <source>
        <dbReference type="EMBL" id="EAS46951.1"/>
    </source>
</evidence>
<evidence type="ECO:0000256" key="2">
    <source>
        <dbReference type="ARBA" id="ARBA00022519"/>
    </source>
</evidence>
<dbReference type="PANTHER" id="PTHR38685:SF1">
    <property type="entry name" value="CELL DIVISION PROTEIN ZIPA"/>
    <property type="match status" value="1"/>
</dbReference>
<reference evidence="12 13" key="1">
    <citation type="submission" date="2006-03" db="EMBL/GenBank/DDBJ databases">
        <authorList>
            <person name="Giovannoni S.J."/>
            <person name="Cho J.-C."/>
            <person name="Ferriera S."/>
            <person name="Johnson J."/>
            <person name="Kravitz S."/>
            <person name="Halpern A."/>
            <person name="Remington K."/>
            <person name="Beeson K."/>
            <person name="Tran B."/>
            <person name="Rogers Y.-H."/>
            <person name="Friedman R."/>
            <person name="Venter J.C."/>
        </authorList>
    </citation>
    <scope>NUCLEOTIDE SEQUENCE [LARGE SCALE GENOMIC DNA]</scope>
    <source>
        <strain evidence="12 13">HTCC2207</strain>
    </source>
</reference>
<dbReference type="SMART" id="SM00771">
    <property type="entry name" value="ZipA_C"/>
    <property type="match status" value="1"/>
</dbReference>
<dbReference type="EMBL" id="AAPI01000004">
    <property type="protein sequence ID" value="EAS46951.1"/>
    <property type="molecule type" value="Genomic_DNA"/>
</dbReference>
<evidence type="ECO:0000256" key="7">
    <source>
        <dbReference type="ARBA" id="ARBA00023306"/>
    </source>
</evidence>
<comment type="function">
    <text evidence="8 9">Essential cell division protein that stabilizes the FtsZ protofilaments by cross-linking them and that serves as a cytoplasmic membrane anchor for the Z ring. Also required for the recruitment to the septal ring of downstream cell division proteins.</text>
</comment>
<dbReference type="NCBIfam" id="TIGR02205">
    <property type="entry name" value="septum_zipA"/>
    <property type="match status" value="1"/>
</dbReference>
<keyword evidence="5 8" id="KW-1133">Transmembrane helix</keyword>
<dbReference type="GO" id="GO:0043093">
    <property type="term" value="P:FtsZ-dependent cytokinesis"/>
    <property type="evidence" value="ECO:0007669"/>
    <property type="project" value="UniProtKB-UniRule"/>
</dbReference>
<dbReference type="Proteomes" id="UP000005555">
    <property type="component" value="Unassembled WGS sequence"/>
</dbReference>
<keyword evidence="13" id="KW-1185">Reference proteome</keyword>
<evidence type="ECO:0000256" key="3">
    <source>
        <dbReference type="ARBA" id="ARBA00022618"/>
    </source>
</evidence>
<dbReference type="eggNOG" id="COG3115">
    <property type="taxonomic scope" value="Bacteria"/>
</dbReference>
<accession>Q1YRU4</accession>
<dbReference type="SUPFAM" id="SSF64383">
    <property type="entry name" value="Cell-division protein ZipA, C-terminal domain"/>
    <property type="match status" value="1"/>
</dbReference>
<dbReference type="Pfam" id="PF04354">
    <property type="entry name" value="ZipA_C"/>
    <property type="match status" value="1"/>
</dbReference>
<dbReference type="Gene3D" id="3.30.1400.10">
    <property type="entry name" value="ZipA, C-terminal FtsZ-binding domain"/>
    <property type="match status" value="1"/>
</dbReference>
<evidence type="ECO:0000256" key="4">
    <source>
        <dbReference type="ARBA" id="ARBA00022692"/>
    </source>
</evidence>
<keyword evidence="4 8" id="KW-0812">Transmembrane</keyword>
<keyword evidence="2 8" id="KW-0997">Cell inner membrane</keyword>
<dbReference type="HOGENOM" id="CLU_030174_0_1_6"/>
<evidence type="ECO:0000313" key="13">
    <source>
        <dbReference type="Proteomes" id="UP000005555"/>
    </source>
</evidence>
<evidence type="ECO:0000259" key="11">
    <source>
        <dbReference type="SMART" id="SM00771"/>
    </source>
</evidence>
<dbReference type="GO" id="GO:0000917">
    <property type="term" value="P:division septum assembly"/>
    <property type="evidence" value="ECO:0007669"/>
    <property type="project" value="TreeGrafter"/>
</dbReference>
<dbReference type="STRING" id="314287.GB2207_04962"/>
<comment type="subcellular location">
    <subcellularLocation>
        <location evidence="8">Cell inner membrane</location>
        <topology evidence="8">Single-pass type I membrane protein</topology>
    </subcellularLocation>
    <text evidence="8">Localizes to the Z ring in an FtsZ-dependent manner.</text>
</comment>
<feature type="region of interest" description="Disordered" evidence="10">
    <location>
        <begin position="40"/>
        <end position="69"/>
    </location>
</feature>
<feature type="compositionally biased region" description="Polar residues" evidence="10">
    <location>
        <begin position="114"/>
        <end position="123"/>
    </location>
</feature>
<feature type="compositionally biased region" description="Basic and acidic residues" evidence="10">
    <location>
        <begin position="89"/>
        <end position="104"/>
    </location>
</feature>
<keyword evidence="1 8" id="KW-1003">Cell membrane</keyword>
<keyword evidence="6 8" id="KW-0472">Membrane</keyword>
<evidence type="ECO:0000256" key="8">
    <source>
        <dbReference type="HAMAP-Rule" id="MF_00509"/>
    </source>
</evidence>
<dbReference type="GO" id="GO:0032153">
    <property type="term" value="C:cell division site"/>
    <property type="evidence" value="ECO:0007669"/>
    <property type="project" value="UniProtKB-UniRule"/>
</dbReference>
<keyword evidence="3 8" id="KW-0132">Cell division</keyword>
<dbReference type="OrthoDB" id="7054914at2"/>
<comment type="caution">
    <text evidence="12">The sequence shown here is derived from an EMBL/GenBank/DDBJ whole genome shotgun (WGS) entry which is preliminary data.</text>
</comment>
<keyword evidence="7 8" id="KW-0131">Cell cycle</keyword>
<evidence type="ECO:0000256" key="6">
    <source>
        <dbReference type="ARBA" id="ARBA00023136"/>
    </source>
</evidence>
<dbReference type="InterPro" id="IPR036765">
    <property type="entry name" value="ZipA_FtsZ-bd_C_sf"/>
</dbReference>
<dbReference type="GO" id="GO:0005886">
    <property type="term" value="C:plasma membrane"/>
    <property type="evidence" value="ECO:0007669"/>
    <property type="project" value="UniProtKB-SubCell"/>
</dbReference>
<dbReference type="InterPro" id="IPR011919">
    <property type="entry name" value="Cell_div_ZipA"/>
</dbReference>
<evidence type="ECO:0000256" key="9">
    <source>
        <dbReference type="RuleBase" id="RU003612"/>
    </source>
</evidence>
<organism evidence="12 13">
    <name type="scientific">gamma proteobacterium HTCC2207</name>
    <dbReference type="NCBI Taxonomy" id="314287"/>
    <lineage>
        <taxon>Bacteria</taxon>
        <taxon>Pseudomonadati</taxon>
        <taxon>Pseudomonadota</taxon>
        <taxon>Gammaproteobacteria</taxon>
        <taxon>Cellvibrionales</taxon>
        <taxon>Porticoccaceae</taxon>
        <taxon>SAR92 clade</taxon>
    </lineage>
</organism>
<feature type="region of interest" description="Disordered" evidence="10">
    <location>
        <begin position="89"/>
        <end position="131"/>
    </location>
</feature>
<protein>
    <recommendedName>
        <fullName evidence="8 9">Cell division protein ZipA</fullName>
    </recommendedName>
</protein>
<sequence>MDVIGPREVLIAVGLLVLLAVLLDGARRIKQHRYENLHMSSRKLQKNSRTDDFDEPLNDSQFPSGGSRLVGIRDEKDIQQVEENLRRALENKPDFGHKQPKQEQFELSEETVARSRTTPQSSEPAVAKPAPTQQQILVMHLMAPKGELLRGQQLQEAALNVGLRYGELKIFQRHLDEDGSGEVLFSMANLVNPGTFDLKTIDQMSTPGVTLFMALDDIDDPVSAFDIMIESVDSMAAVMNLNVLDETRSSMTRQTIDHYRQRARDVSVRRSQGQ</sequence>
<dbReference type="InterPro" id="IPR007449">
    <property type="entry name" value="ZipA_FtsZ-bd_C"/>
</dbReference>
<name>Q1YRU4_9GAMM</name>
<gene>
    <name evidence="8" type="primary">zipA</name>
    <name evidence="12" type="ORF">GB2207_04962</name>
</gene>
<comment type="similarity">
    <text evidence="8 9">Belongs to the ZipA family.</text>
</comment>
<evidence type="ECO:0000256" key="10">
    <source>
        <dbReference type="SAM" id="MobiDB-lite"/>
    </source>
</evidence>
<evidence type="ECO:0000256" key="1">
    <source>
        <dbReference type="ARBA" id="ARBA00022475"/>
    </source>
</evidence>
<proteinExistence type="inferred from homology"/>
<dbReference type="PANTHER" id="PTHR38685">
    <property type="entry name" value="CELL DIVISION PROTEIN ZIPA"/>
    <property type="match status" value="1"/>
</dbReference>
<evidence type="ECO:0000256" key="5">
    <source>
        <dbReference type="ARBA" id="ARBA00022989"/>
    </source>
</evidence>